<proteinExistence type="predicted"/>
<feature type="compositionally biased region" description="Acidic residues" evidence="1">
    <location>
        <begin position="13"/>
        <end position="47"/>
    </location>
</feature>
<dbReference type="EMBL" id="CAICTM010000278">
    <property type="protein sequence ID" value="CAB9506782.1"/>
    <property type="molecule type" value="Genomic_DNA"/>
</dbReference>
<dbReference type="Proteomes" id="UP001153069">
    <property type="component" value="Unassembled WGS sequence"/>
</dbReference>
<dbReference type="OrthoDB" id="10543030at2759"/>
<accession>A0A9N8DQB7</accession>
<evidence type="ECO:0000256" key="1">
    <source>
        <dbReference type="SAM" id="MobiDB-lite"/>
    </source>
</evidence>
<comment type="caution">
    <text evidence="2">The sequence shown here is derived from an EMBL/GenBank/DDBJ whole genome shotgun (WGS) entry which is preliminary data.</text>
</comment>
<reference evidence="2" key="1">
    <citation type="submission" date="2020-06" db="EMBL/GenBank/DDBJ databases">
        <authorList>
            <consortium name="Plant Systems Biology data submission"/>
        </authorList>
    </citation>
    <scope>NUCLEOTIDE SEQUENCE</scope>
    <source>
        <strain evidence="2">D6</strain>
    </source>
</reference>
<name>A0A9N8DQB7_9STRA</name>
<gene>
    <name evidence="2" type="ORF">SEMRO_279_G106670.1</name>
</gene>
<feature type="compositionally biased region" description="Polar residues" evidence="1">
    <location>
        <begin position="328"/>
        <end position="351"/>
    </location>
</feature>
<organism evidence="2 3">
    <name type="scientific">Seminavis robusta</name>
    <dbReference type="NCBI Taxonomy" id="568900"/>
    <lineage>
        <taxon>Eukaryota</taxon>
        <taxon>Sar</taxon>
        <taxon>Stramenopiles</taxon>
        <taxon>Ochrophyta</taxon>
        <taxon>Bacillariophyta</taxon>
        <taxon>Bacillariophyceae</taxon>
        <taxon>Bacillariophycidae</taxon>
        <taxon>Naviculales</taxon>
        <taxon>Naviculaceae</taxon>
        <taxon>Seminavis</taxon>
    </lineage>
</organism>
<feature type="region of interest" description="Disordered" evidence="1">
    <location>
        <begin position="322"/>
        <end position="360"/>
    </location>
</feature>
<evidence type="ECO:0000313" key="3">
    <source>
        <dbReference type="Proteomes" id="UP001153069"/>
    </source>
</evidence>
<evidence type="ECO:0000313" key="2">
    <source>
        <dbReference type="EMBL" id="CAB9506782.1"/>
    </source>
</evidence>
<protein>
    <submittedName>
        <fullName evidence="2">Uncharacterized protein</fullName>
    </submittedName>
</protein>
<sequence>MAPSKRQRAVHEADEEDEEEEEEWEEQDEDEDDEDFDDDSEESDGDNEAVLQRSLLWLCQEGQIQLAHRRFDHLMADKEQQLQLQREVFQVSRDKTTALTEILMGGTSDRNAFVLTTKLLAFSSRQYPQKLRHILSLQPHAANSRTALHWACWGNARMEILKPLVESFPEALLLRDAPRSGKRTPAEMFQHYHGSSTETAQDDWQVDDVNGTAAATIRHTNSQDRLQFLQHQTKRWIQHRLRNAIYLSMLHYFHDNNNNTNKDSLTPFDETDRKQRANKMRPKQWFILSVLGSLVQREMKPLAWHILGFVGGTARASAITKRKRKAVSSKQPQQQQSTATNHNKKSVSTAAASRRKKQRD</sequence>
<feature type="region of interest" description="Disordered" evidence="1">
    <location>
        <begin position="1"/>
        <end position="47"/>
    </location>
</feature>
<keyword evidence="3" id="KW-1185">Reference proteome</keyword>
<dbReference type="AlphaFoldDB" id="A0A9N8DQB7"/>